<feature type="non-terminal residue" evidence="1">
    <location>
        <position position="179"/>
    </location>
</feature>
<sequence length="179" mass="19382">KTGQFPFAVRTADGVNFPLHPNFVNDTPKLKAGFDFLSHSNSPNPGVLEVSSSSSVLRPLFDISRGCHPVFNSLSEALASYSLGDEYGCPTLTREAARGITLLIVQKAKRPDITDVLAALDLPDLYQGMGSGRLRQTKFAAGLEVVHRWGEVTECVDDEGLRGDVLKWAKMAIHIGAKS</sequence>
<feature type="non-terminal residue" evidence="1">
    <location>
        <position position="1"/>
    </location>
</feature>
<evidence type="ECO:0000313" key="1">
    <source>
        <dbReference type="EMBL" id="GMH57275.1"/>
    </source>
</evidence>
<accession>A0A9W7DX13</accession>
<comment type="caution">
    <text evidence="1">The sequence shown here is derived from an EMBL/GenBank/DDBJ whole genome shotgun (WGS) entry which is preliminary data.</text>
</comment>
<keyword evidence="2" id="KW-1185">Reference proteome</keyword>
<dbReference type="AlphaFoldDB" id="A0A9W7DX13"/>
<organism evidence="1 2">
    <name type="scientific">Triparma retinervis</name>
    <dbReference type="NCBI Taxonomy" id="2557542"/>
    <lineage>
        <taxon>Eukaryota</taxon>
        <taxon>Sar</taxon>
        <taxon>Stramenopiles</taxon>
        <taxon>Ochrophyta</taxon>
        <taxon>Bolidophyceae</taxon>
        <taxon>Parmales</taxon>
        <taxon>Triparmaceae</taxon>
        <taxon>Triparma</taxon>
    </lineage>
</organism>
<dbReference type="EMBL" id="BRXZ01006217">
    <property type="protein sequence ID" value="GMH57275.1"/>
    <property type="molecule type" value="Genomic_DNA"/>
</dbReference>
<evidence type="ECO:0000313" key="2">
    <source>
        <dbReference type="Proteomes" id="UP001165082"/>
    </source>
</evidence>
<dbReference type="OrthoDB" id="10536390at2759"/>
<reference evidence="1" key="1">
    <citation type="submission" date="2022-07" db="EMBL/GenBank/DDBJ databases">
        <title>Genome analysis of Parmales, a sister group of diatoms, reveals the evolutionary specialization of diatoms from phago-mixotrophs to photoautotrophs.</title>
        <authorList>
            <person name="Ban H."/>
            <person name="Sato S."/>
            <person name="Yoshikawa S."/>
            <person name="Kazumasa Y."/>
            <person name="Nakamura Y."/>
            <person name="Ichinomiya M."/>
            <person name="Saitoh K."/>
            <person name="Sato N."/>
            <person name="Blanc-Mathieu R."/>
            <person name="Endo H."/>
            <person name="Kuwata A."/>
            <person name="Ogata H."/>
        </authorList>
    </citation>
    <scope>NUCLEOTIDE SEQUENCE</scope>
</reference>
<dbReference type="Proteomes" id="UP001165082">
    <property type="component" value="Unassembled WGS sequence"/>
</dbReference>
<proteinExistence type="predicted"/>
<gene>
    <name evidence="1" type="ORF">TrRE_jg898</name>
</gene>
<protein>
    <submittedName>
        <fullName evidence="1">Uncharacterized protein</fullName>
    </submittedName>
</protein>
<name>A0A9W7DX13_9STRA</name>